<keyword evidence="2" id="KW-1185">Reference proteome</keyword>
<dbReference type="InterPro" id="IPR050155">
    <property type="entry name" value="HAD-like_hydrolase_sf"/>
</dbReference>
<sequence>MNSFQLVVFDMAGTTVQDQHEVERCFAQAASQTHLIVSDERILAMQGLSKRFVFETLWSKQLGTATPEELKAKVDHSYQLFTEILENHYRTQPVLPTAGCLETFVFLRSNGVKIALTTGFYRKVTDIILRKLGWLEGLDENYMGNGQTLIQASIASDEVEQGRPQPFMIQKAMRLLGVTDPKRVANIGDTPSDLLSGQAAGVGLNLGVVNGTHSRSQLEPYPHDRLLPSLAELPATLSLSSAQALTNPSNPSL</sequence>
<dbReference type="PANTHER" id="PTHR43434:SF19">
    <property type="entry name" value="PHOSPHONOACETALDEHYDE HYDROLASE"/>
    <property type="match status" value="1"/>
</dbReference>
<keyword evidence="1" id="KW-0378">Hydrolase</keyword>
<evidence type="ECO:0000313" key="2">
    <source>
        <dbReference type="Proteomes" id="UP001597116"/>
    </source>
</evidence>
<evidence type="ECO:0000313" key="1">
    <source>
        <dbReference type="EMBL" id="MFD1142134.1"/>
    </source>
</evidence>
<proteinExistence type="predicted"/>
<dbReference type="GO" id="GO:0016787">
    <property type="term" value="F:hydrolase activity"/>
    <property type="evidence" value="ECO:0007669"/>
    <property type="project" value="UniProtKB-KW"/>
</dbReference>
<dbReference type="InterPro" id="IPR023198">
    <property type="entry name" value="PGP-like_dom2"/>
</dbReference>
<dbReference type="EMBL" id="JBHTLP010000008">
    <property type="protein sequence ID" value="MFD1142134.1"/>
    <property type="molecule type" value="Genomic_DNA"/>
</dbReference>
<dbReference type="Proteomes" id="UP001597116">
    <property type="component" value="Unassembled WGS sequence"/>
</dbReference>
<reference evidence="2" key="1">
    <citation type="journal article" date="2019" name="Int. J. Syst. Evol. Microbiol.">
        <title>The Global Catalogue of Microorganisms (GCM) 10K type strain sequencing project: providing services to taxonomists for standard genome sequencing and annotation.</title>
        <authorList>
            <consortium name="The Broad Institute Genomics Platform"/>
            <consortium name="The Broad Institute Genome Sequencing Center for Infectious Disease"/>
            <person name="Wu L."/>
            <person name="Ma J."/>
        </authorList>
    </citation>
    <scope>NUCLEOTIDE SEQUENCE [LARGE SCALE GENOMIC DNA]</scope>
    <source>
        <strain evidence="2">CCUG 55608</strain>
    </source>
</reference>
<dbReference type="SUPFAM" id="SSF56784">
    <property type="entry name" value="HAD-like"/>
    <property type="match status" value="1"/>
</dbReference>
<dbReference type="PANTHER" id="PTHR43434">
    <property type="entry name" value="PHOSPHOGLYCOLATE PHOSPHATASE"/>
    <property type="match status" value="1"/>
</dbReference>
<dbReference type="SFLD" id="SFLDG01129">
    <property type="entry name" value="C1.5:_HAD__Beta-PGM__Phosphata"/>
    <property type="match status" value="1"/>
</dbReference>
<dbReference type="RefSeq" id="WP_265992633.1">
    <property type="nucleotide sequence ID" value="NZ_CP110973.1"/>
</dbReference>
<dbReference type="SFLD" id="SFLDS00003">
    <property type="entry name" value="Haloacid_Dehalogenase"/>
    <property type="match status" value="1"/>
</dbReference>
<comment type="caution">
    <text evidence="1">The sequence shown here is derived from an EMBL/GenBank/DDBJ whole genome shotgun (WGS) entry which is preliminary data.</text>
</comment>
<protein>
    <submittedName>
        <fullName evidence="1">HAD family hydrolase</fullName>
    </submittedName>
</protein>
<dbReference type="Gene3D" id="3.40.50.1000">
    <property type="entry name" value="HAD superfamily/HAD-like"/>
    <property type="match status" value="1"/>
</dbReference>
<dbReference type="InterPro" id="IPR023214">
    <property type="entry name" value="HAD_sf"/>
</dbReference>
<dbReference type="Gene3D" id="1.10.150.240">
    <property type="entry name" value="Putative phosphatase, domain 2"/>
    <property type="match status" value="1"/>
</dbReference>
<dbReference type="InterPro" id="IPR036412">
    <property type="entry name" value="HAD-like_sf"/>
</dbReference>
<accession>A0ABW3Q684</accession>
<organism evidence="1 2">
    <name type="scientific">Larkinella insperata</name>
    <dbReference type="NCBI Taxonomy" id="332158"/>
    <lineage>
        <taxon>Bacteria</taxon>
        <taxon>Pseudomonadati</taxon>
        <taxon>Bacteroidota</taxon>
        <taxon>Cytophagia</taxon>
        <taxon>Cytophagales</taxon>
        <taxon>Spirosomataceae</taxon>
        <taxon>Larkinella</taxon>
    </lineage>
</organism>
<name>A0ABW3Q684_9BACT</name>
<dbReference type="Pfam" id="PF00702">
    <property type="entry name" value="Hydrolase"/>
    <property type="match status" value="1"/>
</dbReference>
<gene>
    <name evidence="1" type="ORF">ACFQ4C_13490</name>
</gene>